<keyword evidence="2" id="KW-1185">Reference proteome</keyword>
<gene>
    <name evidence="1" type="ORF">H9X81_09355</name>
</gene>
<proteinExistence type="predicted"/>
<dbReference type="Proteomes" id="UP000724149">
    <property type="component" value="Unassembled WGS sequence"/>
</dbReference>
<keyword evidence="1" id="KW-0808">Transferase</keyword>
<comment type="caution">
    <text evidence="1">The sequence shown here is derived from an EMBL/GenBank/DDBJ whole genome shotgun (WGS) entry which is preliminary data.</text>
</comment>
<organism evidence="1 2">
    <name type="scientific">Hydrogenoanaerobacterium saccharovorans</name>
    <dbReference type="NCBI Taxonomy" id="474960"/>
    <lineage>
        <taxon>Bacteria</taxon>
        <taxon>Bacillati</taxon>
        <taxon>Bacillota</taxon>
        <taxon>Clostridia</taxon>
        <taxon>Eubacteriales</taxon>
        <taxon>Oscillospiraceae</taxon>
        <taxon>Hydrogenoanaerobacterium</taxon>
    </lineage>
</organism>
<keyword evidence="1" id="KW-0418">Kinase</keyword>
<protein>
    <submittedName>
        <fullName evidence="1">Histidine kinase</fullName>
    </submittedName>
</protein>
<sequence length="112" mass="12093">MDLMLRDGDLLPGADGQPLTVTGLAELRQRVMIRLCSRRSGFVPYPELGSELYRMNRADQERIRAAVEEALCPLTGVTVLSVEPVPGASGLEVRVELEADGVSETAGLLLTL</sequence>
<accession>A0ABS2GN20</accession>
<name>A0ABS2GN20_9FIRM</name>
<evidence type="ECO:0000313" key="2">
    <source>
        <dbReference type="Proteomes" id="UP000724149"/>
    </source>
</evidence>
<dbReference type="SUPFAM" id="SSF160719">
    <property type="entry name" value="gpW/gp25-like"/>
    <property type="match status" value="1"/>
</dbReference>
<evidence type="ECO:0000313" key="1">
    <source>
        <dbReference type="EMBL" id="MBM6923890.1"/>
    </source>
</evidence>
<dbReference type="EMBL" id="JACSNR010000009">
    <property type="protein sequence ID" value="MBM6923890.1"/>
    <property type="molecule type" value="Genomic_DNA"/>
</dbReference>
<dbReference type="RefSeq" id="WP_191392678.1">
    <property type="nucleotide sequence ID" value="NZ_JACSNR010000009.1"/>
</dbReference>
<dbReference type="GO" id="GO:0016301">
    <property type="term" value="F:kinase activity"/>
    <property type="evidence" value="ECO:0007669"/>
    <property type="project" value="UniProtKB-KW"/>
</dbReference>
<reference evidence="1 2" key="1">
    <citation type="journal article" date="2021" name="Sci. Rep.">
        <title>The distribution of antibiotic resistance genes in chicken gut microbiota commensals.</title>
        <authorList>
            <person name="Juricova H."/>
            <person name="Matiasovicova J."/>
            <person name="Kubasova T."/>
            <person name="Cejkova D."/>
            <person name="Rychlik I."/>
        </authorList>
    </citation>
    <scope>NUCLEOTIDE SEQUENCE [LARGE SCALE GENOMIC DNA]</scope>
    <source>
        <strain evidence="1 2">An564</strain>
    </source>
</reference>